<dbReference type="EMBL" id="LUKD01000001">
    <property type="protein sequence ID" value="KYG68186.1"/>
    <property type="molecule type" value="Genomic_DNA"/>
</dbReference>
<dbReference type="Gene3D" id="3.40.50.20">
    <property type="match status" value="1"/>
</dbReference>
<evidence type="ECO:0000256" key="10">
    <source>
        <dbReference type="PROSITE-ProRule" id="PRU00409"/>
    </source>
</evidence>
<dbReference type="Pfam" id="PF02844">
    <property type="entry name" value="GARS_N"/>
    <property type="match status" value="1"/>
</dbReference>
<dbReference type="Proteomes" id="UP000075799">
    <property type="component" value="Unassembled WGS sequence"/>
</dbReference>
<dbReference type="UniPathway" id="UPA00074">
    <property type="reaction ID" value="UER00125"/>
</dbReference>
<dbReference type="OrthoDB" id="5289455at2"/>
<dbReference type="InterPro" id="IPR011054">
    <property type="entry name" value="Rudment_hybrid_motif"/>
</dbReference>
<dbReference type="InterPro" id="IPR013815">
    <property type="entry name" value="ATP_grasp_subdomain_1"/>
</dbReference>
<dbReference type="PANTHER" id="PTHR43472:SF1">
    <property type="entry name" value="PHOSPHORIBOSYLAMINE--GLYCINE LIGASE, CHLOROPLASTIC"/>
    <property type="match status" value="1"/>
</dbReference>
<protein>
    <recommendedName>
        <fullName evidence="2">phosphoribosylamine--glycine ligase</fullName>
        <ecNumber evidence="2">6.3.4.13</ecNumber>
    </recommendedName>
    <alternativeName>
        <fullName evidence="8">Glycinamide ribonucleotide synthetase</fullName>
    </alternativeName>
    <alternativeName>
        <fullName evidence="9">Phosphoribosylglycinamide synthetase</fullName>
    </alternativeName>
</protein>
<organism evidence="12 13">
    <name type="scientific">Bdellovibrio bacteriovorus</name>
    <dbReference type="NCBI Taxonomy" id="959"/>
    <lineage>
        <taxon>Bacteria</taxon>
        <taxon>Pseudomonadati</taxon>
        <taxon>Bdellovibrionota</taxon>
        <taxon>Bdellovibrionia</taxon>
        <taxon>Bdellovibrionales</taxon>
        <taxon>Pseudobdellovibrionaceae</taxon>
        <taxon>Bdellovibrio</taxon>
    </lineage>
</organism>
<dbReference type="GO" id="GO:0046872">
    <property type="term" value="F:metal ion binding"/>
    <property type="evidence" value="ECO:0007669"/>
    <property type="project" value="InterPro"/>
</dbReference>
<sequence>MKVVVVGKGGREHALAQKLKESSLVHDLWVCPGNPGMQVAGLQCKAAESPAEIEAFCLQNQVSLVVVGPEAAILSDLKQRLETQGISCFAPSAKVAELESSKLFCKGILKESQVPTAACHVGYSEKEAMTFLEQHDFQKPIVVKADGLAQGKGVWVCESLEKSQEAVRVLGSQYGYPLLLEECLIGKELSAFALCDGKDFVLLGTACDYKRITPDPFSANTGGMGAYSPCDFITSQDEETIRQIFSKTLSCLQAKNLPYQGFLFAGLMKTSEGLFVLEYNVRMGDPETQALLPRLKTDLAKLIVAAVTHELKNQKCEVKAETSVHVVAVSEGYPQGPLNTGHPVMIESKVHHHLYYAGVSEKQNALVNSGGRVLGVTALASSRKEARELAYKDIQKVSFKGMYVREDIGL</sequence>
<dbReference type="PANTHER" id="PTHR43472">
    <property type="entry name" value="PHOSPHORIBOSYLAMINE--GLYCINE LIGASE"/>
    <property type="match status" value="1"/>
</dbReference>
<dbReference type="Pfam" id="PF01071">
    <property type="entry name" value="GARS_A"/>
    <property type="match status" value="1"/>
</dbReference>
<evidence type="ECO:0000256" key="8">
    <source>
        <dbReference type="ARBA" id="ARBA00042242"/>
    </source>
</evidence>
<evidence type="ECO:0000256" key="5">
    <source>
        <dbReference type="ARBA" id="ARBA00022755"/>
    </source>
</evidence>
<comment type="pathway">
    <text evidence="1">Purine metabolism; IMP biosynthesis via de novo pathway; N(1)-(5-phospho-D-ribosyl)glycinamide from 5-phospho-alpha-D-ribose 1-diphosphate: step 2/2.</text>
</comment>
<evidence type="ECO:0000313" key="13">
    <source>
        <dbReference type="Proteomes" id="UP000075799"/>
    </source>
</evidence>
<evidence type="ECO:0000256" key="1">
    <source>
        <dbReference type="ARBA" id="ARBA00005174"/>
    </source>
</evidence>
<evidence type="ECO:0000256" key="6">
    <source>
        <dbReference type="ARBA" id="ARBA00022840"/>
    </source>
</evidence>
<keyword evidence="6 10" id="KW-0067">ATP-binding</keyword>
<keyword evidence="5" id="KW-0658">Purine biosynthesis</keyword>
<dbReference type="Gene3D" id="3.30.470.20">
    <property type="entry name" value="ATP-grasp fold, B domain"/>
    <property type="match status" value="1"/>
</dbReference>
<dbReference type="InterPro" id="IPR011761">
    <property type="entry name" value="ATP-grasp"/>
</dbReference>
<comment type="similarity">
    <text evidence="7">Belongs to the GARS family.</text>
</comment>
<dbReference type="NCBIfam" id="TIGR00877">
    <property type="entry name" value="purD"/>
    <property type="match status" value="1"/>
</dbReference>
<feature type="domain" description="ATP-grasp" evidence="11">
    <location>
        <begin position="106"/>
        <end position="308"/>
    </location>
</feature>
<dbReference type="Gene3D" id="3.90.600.10">
    <property type="entry name" value="Phosphoribosylglycinamide synthetase, C-terminal domain"/>
    <property type="match status" value="1"/>
</dbReference>
<reference evidence="12 13" key="1">
    <citation type="submission" date="2016-03" db="EMBL/GenBank/DDBJ databases">
        <authorList>
            <person name="Ploux O."/>
        </authorList>
    </citation>
    <scope>NUCLEOTIDE SEQUENCE [LARGE SCALE GENOMIC DNA]</scope>
    <source>
        <strain evidence="12 13">EC13</strain>
    </source>
</reference>
<evidence type="ECO:0000256" key="9">
    <source>
        <dbReference type="ARBA" id="ARBA00042864"/>
    </source>
</evidence>
<dbReference type="Pfam" id="PF02843">
    <property type="entry name" value="GARS_C"/>
    <property type="match status" value="1"/>
</dbReference>
<evidence type="ECO:0000259" key="11">
    <source>
        <dbReference type="PROSITE" id="PS50975"/>
    </source>
</evidence>
<evidence type="ECO:0000256" key="2">
    <source>
        <dbReference type="ARBA" id="ARBA00013255"/>
    </source>
</evidence>
<dbReference type="PROSITE" id="PS50975">
    <property type="entry name" value="ATP_GRASP"/>
    <property type="match status" value="1"/>
</dbReference>
<dbReference type="GO" id="GO:0005524">
    <property type="term" value="F:ATP binding"/>
    <property type="evidence" value="ECO:0007669"/>
    <property type="project" value="UniProtKB-UniRule"/>
</dbReference>
<dbReference type="InterPro" id="IPR037123">
    <property type="entry name" value="PRibGlycinamide_synth_C_sf"/>
</dbReference>
<keyword evidence="3 12" id="KW-0436">Ligase</keyword>
<keyword evidence="4 10" id="KW-0547">Nucleotide-binding</keyword>
<dbReference type="InterPro" id="IPR020560">
    <property type="entry name" value="PRibGlycinamide_synth_C-dom"/>
</dbReference>
<proteinExistence type="inferred from homology"/>
<gene>
    <name evidence="12" type="ORF">AZI87_02720</name>
</gene>
<dbReference type="InterPro" id="IPR020561">
    <property type="entry name" value="PRibGlycinamid_synth_ATP-grasp"/>
</dbReference>
<accession>A0A161PTP8</accession>
<evidence type="ECO:0000256" key="7">
    <source>
        <dbReference type="ARBA" id="ARBA00038345"/>
    </source>
</evidence>
<dbReference type="RefSeq" id="WP_063204884.1">
    <property type="nucleotide sequence ID" value="NZ_LUKD01000001.1"/>
</dbReference>
<dbReference type="InterPro" id="IPR016185">
    <property type="entry name" value="PreATP-grasp_dom_sf"/>
</dbReference>
<dbReference type="AlphaFoldDB" id="A0A161PTP8"/>
<dbReference type="SMART" id="SM01210">
    <property type="entry name" value="GARS_C"/>
    <property type="match status" value="1"/>
</dbReference>
<dbReference type="InterPro" id="IPR020562">
    <property type="entry name" value="PRibGlycinamide_synth_N"/>
</dbReference>
<dbReference type="GO" id="GO:0004637">
    <property type="term" value="F:phosphoribosylamine-glycine ligase activity"/>
    <property type="evidence" value="ECO:0007669"/>
    <property type="project" value="UniProtKB-EC"/>
</dbReference>
<evidence type="ECO:0000256" key="4">
    <source>
        <dbReference type="ARBA" id="ARBA00022741"/>
    </source>
</evidence>
<dbReference type="SUPFAM" id="SSF52440">
    <property type="entry name" value="PreATP-grasp domain"/>
    <property type="match status" value="1"/>
</dbReference>
<dbReference type="SUPFAM" id="SSF56059">
    <property type="entry name" value="Glutathione synthetase ATP-binding domain-like"/>
    <property type="match status" value="1"/>
</dbReference>
<dbReference type="EC" id="6.3.4.13" evidence="2"/>
<dbReference type="InterPro" id="IPR000115">
    <property type="entry name" value="PRibGlycinamide_synth"/>
</dbReference>
<dbReference type="GO" id="GO:0006189">
    <property type="term" value="P:'de novo' IMP biosynthetic process"/>
    <property type="evidence" value="ECO:0007669"/>
    <property type="project" value="UniProtKB-UniPathway"/>
</dbReference>
<name>A0A161PTP8_BDEBC</name>
<evidence type="ECO:0000256" key="3">
    <source>
        <dbReference type="ARBA" id="ARBA00022598"/>
    </source>
</evidence>
<dbReference type="SMART" id="SM01209">
    <property type="entry name" value="GARS_A"/>
    <property type="match status" value="1"/>
</dbReference>
<dbReference type="GO" id="GO:0009113">
    <property type="term" value="P:purine nucleobase biosynthetic process"/>
    <property type="evidence" value="ECO:0007669"/>
    <property type="project" value="InterPro"/>
</dbReference>
<comment type="caution">
    <text evidence="12">The sequence shown here is derived from an EMBL/GenBank/DDBJ whole genome shotgun (WGS) entry which is preliminary data.</text>
</comment>
<evidence type="ECO:0000313" key="12">
    <source>
        <dbReference type="EMBL" id="KYG68186.1"/>
    </source>
</evidence>
<dbReference type="SUPFAM" id="SSF51246">
    <property type="entry name" value="Rudiment single hybrid motif"/>
    <property type="match status" value="1"/>
</dbReference>
<dbReference type="Gene3D" id="3.30.1490.20">
    <property type="entry name" value="ATP-grasp fold, A domain"/>
    <property type="match status" value="1"/>
</dbReference>